<dbReference type="SMART" id="SM00052">
    <property type="entry name" value="EAL"/>
    <property type="match status" value="1"/>
</dbReference>
<feature type="transmembrane region" description="Helical" evidence="1">
    <location>
        <begin position="178"/>
        <end position="199"/>
    </location>
</feature>
<dbReference type="Gene3D" id="3.30.70.270">
    <property type="match status" value="1"/>
</dbReference>
<evidence type="ECO:0000259" key="2">
    <source>
        <dbReference type="PROSITE" id="PS50883"/>
    </source>
</evidence>
<dbReference type="InterPro" id="IPR000160">
    <property type="entry name" value="GGDEF_dom"/>
</dbReference>
<dbReference type="SUPFAM" id="SSF55073">
    <property type="entry name" value="Nucleotide cyclase"/>
    <property type="match status" value="1"/>
</dbReference>
<evidence type="ECO:0000256" key="1">
    <source>
        <dbReference type="SAM" id="Phobius"/>
    </source>
</evidence>
<dbReference type="EMBL" id="CAEZWE010000149">
    <property type="protein sequence ID" value="CAB4670056.1"/>
    <property type="molecule type" value="Genomic_DNA"/>
</dbReference>
<evidence type="ECO:0000259" key="3">
    <source>
        <dbReference type="PROSITE" id="PS50887"/>
    </source>
</evidence>
<feature type="transmembrane region" description="Helical" evidence="1">
    <location>
        <begin position="211"/>
        <end position="228"/>
    </location>
</feature>
<feature type="transmembrane region" description="Helical" evidence="1">
    <location>
        <begin position="117"/>
        <end position="136"/>
    </location>
</feature>
<dbReference type="PROSITE" id="PS50883">
    <property type="entry name" value="EAL"/>
    <property type="match status" value="1"/>
</dbReference>
<keyword evidence="1" id="KW-0812">Transmembrane</keyword>
<accession>A0A6J6M7R6</accession>
<feature type="domain" description="GGDEF" evidence="3">
    <location>
        <begin position="342"/>
        <end position="476"/>
    </location>
</feature>
<organism evidence="4">
    <name type="scientific">freshwater metagenome</name>
    <dbReference type="NCBI Taxonomy" id="449393"/>
    <lineage>
        <taxon>unclassified sequences</taxon>
        <taxon>metagenomes</taxon>
        <taxon>ecological metagenomes</taxon>
    </lineage>
</organism>
<dbReference type="CDD" id="cd01948">
    <property type="entry name" value="EAL"/>
    <property type="match status" value="1"/>
</dbReference>
<dbReference type="Pfam" id="PF00990">
    <property type="entry name" value="GGDEF"/>
    <property type="match status" value="1"/>
</dbReference>
<gene>
    <name evidence="4" type="ORF">UFOPK2169_01912</name>
</gene>
<feature type="transmembrane region" description="Helical" evidence="1">
    <location>
        <begin position="249"/>
        <end position="271"/>
    </location>
</feature>
<keyword evidence="1" id="KW-0472">Membrane</keyword>
<dbReference type="NCBIfam" id="TIGR00254">
    <property type="entry name" value="GGDEF"/>
    <property type="match status" value="1"/>
</dbReference>
<dbReference type="InterPro" id="IPR001633">
    <property type="entry name" value="EAL_dom"/>
</dbReference>
<dbReference type="PANTHER" id="PTHR44757:SF2">
    <property type="entry name" value="BIOFILM ARCHITECTURE MAINTENANCE PROTEIN MBAA"/>
    <property type="match status" value="1"/>
</dbReference>
<dbReference type="InterPro" id="IPR052155">
    <property type="entry name" value="Biofilm_reg_signaling"/>
</dbReference>
<dbReference type="CDD" id="cd01949">
    <property type="entry name" value="GGDEF"/>
    <property type="match status" value="1"/>
</dbReference>
<dbReference type="SUPFAM" id="SSF141868">
    <property type="entry name" value="EAL domain-like"/>
    <property type="match status" value="1"/>
</dbReference>
<dbReference type="SMART" id="SM00267">
    <property type="entry name" value="GGDEF"/>
    <property type="match status" value="1"/>
</dbReference>
<dbReference type="Pfam" id="PF00563">
    <property type="entry name" value="EAL"/>
    <property type="match status" value="1"/>
</dbReference>
<reference evidence="4" key="1">
    <citation type="submission" date="2020-05" db="EMBL/GenBank/DDBJ databases">
        <authorList>
            <person name="Chiriac C."/>
            <person name="Salcher M."/>
            <person name="Ghai R."/>
            <person name="Kavagutti S V."/>
        </authorList>
    </citation>
    <scope>NUCLEOTIDE SEQUENCE</scope>
</reference>
<proteinExistence type="predicted"/>
<dbReference type="Gene3D" id="3.20.20.450">
    <property type="entry name" value="EAL domain"/>
    <property type="match status" value="1"/>
</dbReference>
<keyword evidence="1" id="KW-1133">Transmembrane helix</keyword>
<dbReference type="InterPro" id="IPR029787">
    <property type="entry name" value="Nucleotide_cyclase"/>
</dbReference>
<dbReference type="AlphaFoldDB" id="A0A6J6M7R6"/>
<feature type="transmembrane region" description="Helical" evidence="1">
    <location>
        <begin position="34"/>
        <end position="52"/>
    </location>
</feature>
<dbReference type="InterPro" id="IPR043128">
    <property type="entry name" value="Rev_trsase/Diguanyl_cyclase"/>
</dbReference>
<protein>
    <submittedName>
        <fullName evidence="4">Unannotated protein</fullName>
    </submittedName>
</protein>
<feature type="domain" description="EAL" evidence="2">
    <location>
        <begin position="485"/>
        <end position="740"/>
    </location>
</feature>
<evidence type="ECO:0000313" key="4">
    <source>
        <dbReference type="EMBL" id="CAB4670056.1"/>
    </source>
</evidence>
<name>A0A6J6M7R6_9ZZZZ</name>
<dbReference type="PANTHER" id="PTHR44757">
    <property type="entry name" value="DIGUANYLATE CYCLASE DGCP"/>
    <property type="match status" value="1"/>
</dbReference>
<sequence>MRKALSFLSWIVLLAGLGATTAHLITSTMATHPTALAISLIAAVIAIVGYVLHRPPLFIFASIFGTFLVLMSAAVAHEEQASAQDVELLFFAGMLIMNAGLFRFVHIGKKGEKAQVLPDGLIVALGAWILAWVIIIQPSLETDSGYSVTILQAVVLSTAITAIFLLTIIVFSQNSSSLSLTFLGVSITATCVAIVLRALSFNETYNVADGIHITSLLLAITTAGAALLHPSIHGISHSRPLRTSAPFMFRLTIMSASLIVPVLLIALTDAFDTRDRIVRTTSIALLAVVVIVRVSQSVRQNSRAQDHLMRNALTDSLTGLPNRILMLEHIADALEKSWLTHQQPTVLFIDVDRFKNINDSLGHSTGDVVLTHVASRLLLAVPSEATVARISGDEFVILDPTTESPTQSVVLAEKVLDSLRSPLPTASGDMFVTASIGVAYAPKQLDLTADALLQHADTAMYRAKDAGRNCIALFDDTMLEIVTKRLDIETALYRALERQELQLVFQPIMDMTIGMVVGFEALMRWQREDQAIAPSDFIPIAEETGIIVPLGTWALNDALSQLKNWIQQGVVSQDTSMSVNVSAQQLHDPEFLTHVRDALNNSAISPELLTLEVTESIMITEDSHALVAMRNLAHLGVRIAVDDFGTGYSSLSVLQHFPLHSIKIDRSFVNNLTSAKDAESLVRTIIAMADALGAEVVAEGIESAEQMNTLLDLKCSKAQGYFFHRPIAASLVPEVVTELQNRDTWLK</sequence>
<feature type="transmembrane region" description="Helical" evidence="1">
    <location>
        <begin position="148"/>
        <end position="171"/>
    </location>
</feature>
<dbReference type="InterPro" id="IPR035919">
    <property type="entry name" value="EAL_sf"/>
</dbReference>
<feature type="transmembrane region" description="Helical" evidence="1">
    <location>
        <begin position="57"/>
        <end position="76"/>
    </location>
</feature>
<feature type="transmembrane region" description="Helical" evidence="1">
    <location>
        <begin position="88"/>
        <end position="105"/>
    </location>
</feature>
<dbReference type="PROSITE" id="PS50887">
    <property type="entry name" value="GGDEF"/>
    <property type="match status" value="1"/>
</dbReference>